<dbReference type="Proteomes" id="UP000749559">
    <property type="component" value="Unassembled WGS sequence"/>
</dbReference>
<keyword evidence="2" id="KW-1185">Reference proteome</keyword>
<sequence>MHDLQVRAIIIVASKHIITLSQIPNIVPLCTYSLCPYQTENISTLPKGGCPYASLSYDLSMIQASQKQYRPQGIYLYTLPKCVQPRVPLMASKIPCMLPKSNIAPKAYISTHSQSVFNLECPLWPLKFHACFPKAISPPRHISL</sequence>
<dbReference type="EMBL" id="CAIIXF020000001">
    <property type="protein sequence ID" value="CAH1774718.1"/>
    <property type="molecule type" value="Genomic_DNA"/>
</dbReference>
<evidence type="ECO:0000313" key="1">
    <source>
        <dbReference type="EMBL" id="CAH1774718.1"/>
    </source>
</evidence>
<evidence type="ECO:0000313" key="2">
    <source>
        <dbReference type="Proteomes" id="UP000749559"/>
    </source>
</evidence>
<protein>
    <submittedName>
        <fullName evidence="1">Uncharacterized protein</fullName>
    </submittedName>
</protein>
<organism evidence="1 2">
    <name type="scientific">Owenia fusiformis</name>
    <name type="common">Polychaete worm</name>
    <dbReference type="NCBI Taxonomy" id="6347"/>
    <lineage>
        <taxon>Eukaryota</taxon>
        <taxon>Metazoa</taxon>
        <taxon>Spiralia</taxon>
        <taxon>Lophotrochozoa</taxon>
        <taxon>Annelida</taxon>
        <taxon>Polychaeta</taxon>
        <taxon>Sedentaria</taxon>
        <taxon>Canalipalpata</taxon>
        <taxon>Sabellida</taxon>
        <taxon>Oweniida</taxon>
        <taxon>Oweniidae</taxon>
        <taxon>Owenia</taxon>
    </lineage>
</organism>
<comment type="caution">
    <text evidence="1">The sequence shown here is derived from an EMBL/GenBank/DDBJ whole genome shotgun (WGS) entry which is preliminary data.</text>
</comment>
<gene>
    <name evidence="1" type="ORF">OFUS_LOCUS2123</name>
</gene>
<reference evidence="1" key="1">
    <citation type="submission" date="2022-03" db="EMBL/GenBank/DDBJ databases">
        <authorList>
            <person name="Martin C."/>
        </authorList>
    </citation>
    <scope>NUCLEOTIDE SEQUENCE</scope>
</reference>
<dbReference type="AlphaFoldDB" id="A0A8S4N1W6"/>
<accession>A0A8S4N1W6</accession>
<feature type="non-terminal residue" evidence="1">
    <location>
        <position position="144"/>
    </location>
</feature>
<proteinExistence type="predicted"/>
<name>A0A8S4N1W6_OWEFU</name>